<evidence type="ECO:0000313" key="8">
    <source>
        <dbReference type="Proteomes" id="UP000294933"/>
    </source>
</evidence>
<keyword evidence="2" id="KW-0597">Phosphoprotein</keyword>
<dbReference type="GO" id="GO:0005737">
    <property type="term" value="C:cytoplasm"/>
    <property type="evidence" value="ECO:0007669"/>
    <property type="project" value="TreeGrafter"/>
</dbReference>
<keyword evidence="3" id="KW-0645">Protease</keyword>
<evidence type="ECO:0000256" key="4">
    <source>
        <dbReference type="ARBA" id="ARBA00022786"/>
    </source>
</evidence>
<feature type="non-terminal residue" evidence="7">
    <location>
        <position position="208"/>
    </location>
</feature>
<dbReference type="GO" id="GO:0006508">
    <property type="term" value="P:proteolysis"/>
    <property type="evidence" value="ECO:0007669"/>
    <property type="project" value="UniProtKB-KW"/>
</dbReference>
<dbReference type="PANTHER" id="PTHR46896">
    <property type="entry name" value="SENTRIN-SPECIFIC PROTEASE"/>
    <property type="match status" value="1"/>
</dbReference>
<keyword evidence="5" id="KW-0378">Hydrolase</keyword>
<dbReference type="SUPFAM" id="SSF54001">
    <property type="entry name" value="Cysteine proteinases"/>
    <property type="match status" value="1"/>
</dbReference>
<comment type="similarity">
    <text evidence="1">Belongs to the peptidase C48 family.</text>
</comment>
<dbReference type="GO" id="GO:0005634">
    <property type="term" value="C:nucleus"/>
    <property type="evidence" value="ECO:0007669"/>
    <property type="project" value="TreeGrafter"/>
</dbReference>
<dbReference type="PROSITE" id="PS50600">
    <property type="entry name" value="ULP_PROTEASE"/>
    <property type="match status" value="1"/>
</dbReference>
<evidence type="ECO:0000256" key="2">
    <source>
        <dbReference type="ARBA" id="ARBA00022553"/>
    </source>
</evidence>
<organism evidence="7 8">
    <name type="scientific">Rickenella mellea</name>
    <dbReference type="NCBI Taxonomy" id="50990"/>
    <lineage>
        <taxon>Eukaryota</taxon>
        <taxon>Fungi</taxon>
        <taxon>Dikarya</taxon>
        <taxon>Basidiomycota</taxon>
        <taxon>Agaricomycotina</taxon>
        <taxon>Agaricomycetes</taxon>
        <taxon>Hymenochaetales</taxon>
        <taxon>Rickenellaceae</taxon>
        <taxon>Rickenella</taxon>
    </lineage>
</organism>
<feature type="domain" description="Ubiquitin-like protease family profile" evidence="6">
    <location>
        <begin position="1"/>
        <end position="197"/>
    </location>
</feature>
<dbReference type="GO" id="GO:0070139">
    <property type="term" value="F:SUMO-specific endopeptidase activity"/>
    <property type="evidence" value="ECO:0007669"/>
    <property type="project" value="TreeGrafter"/>
</dbReference>
<dbReference type="STRING" id="50990.A0A4Y7PEA1"/>
<keyword evidence="8" id="KW-1185">Reference proteome</keyword>
<dbReference type="VEuPathDB" id="FungiDB:BD410DRAFT_704715"/>
<dbReference type="InterPro" id="IPR038765">
    <property type="entry name" value="Papain-like_cys_pep_sf"/>
</dbReference>
<dbReference type="EMBL" id="ML170727">
    <property type="protein sequence ID" value="TDL13318.1"/>
    <property type="molecule type" value="Genomic_DNA"/>
</dbReference>
<feature type="non-terminal residue" evidence="7">
    <location>
        <position position="1"/>
    </location>
</feature>
<dbReference type="Proteomes" id="UP000294933">
    <property type="component" value="Unassembled WGS sequence"/>
</dbReference>
<gene>
    <name evidence="7" type="ORF">BD410DRAFT_704715</name>
</gene>
<dbReference type="PANTHER" id="PTHR46896:SF3">
    <property type="entry name" value="FI06413P-RELATED"/>
    <property type="match status" value="1"/>
</dbReference>
<dbReference type="AlphaFoldDB" id="A0A4Y7PEA1"/>
<evidence type="ECO:0000256" key="5">
    <source>
        <dbReference type="ARBA" id="ARBA00022801"/>
    </source>
</evidence>
<dbReference type="OrthoDB" id="442460at2759"/>
<proteinExistence type="inferred from homology"/>
<evidence type="ECO:0000313" key="7">
    <source>
        <dbReference type="EMBL" id="TDL13318.1"/>
    </source>
</evidence>
<evidence type="ECO:0000256" key="3">
    <source>
        <dbReference type="ARBA" id="ARBA00022670"/>
    </source>
</evidence>
<reference evidence="7 8" key="1">
    <citation type="submission" date="2018-06" db="EMBL/GenBank/DDBJ databases">
        <title>A transcriptomic atlas of mushroom development highlights an independent origin of complex multicellularity.</title>
        <authorList>
            <consortium name="DOE Joint Genome Institute"/>
            <person name="Krizsan K."/>
            <person name="Almasi E."/>
            <person name="Merenyi Z."/>
            <person name="Sahu N."/>
            <person name="Viragh M."/>
            <person name="Koszo T."/>
            <person name="Mondo S."/>
            <person name="Kiss B."/>
            <person name="Balint B."/>
            <person name="Kues U."/>
            <person name="Barry K."/>
            <person name="Hegedus J.C."/>
            <person name="Henrissat B."/>
            <person name="Johnson J."/>
            <person name="Lipzen A."/>
            <person name="Ohm R."/>
            <person name="Nagy I."/>
            <person name="Pangilinan J."/>
            <person name="Yan J."/>
            <person name="Xiong Y."/>
            <person name="Grigoriev I.V."/>
            <person name="Hibbett D.S."/>
            <person name="Nagy L.G."/>
        </authorList>
    </citation>
    <scope>NUCLEOTIDE SEQUENCE [LARGE SCALE GENOMIC DNA]</scope>
    <source>
        <strain evidence="7 8">SZMC22713</strain>
    </source>
</reference>
<dbReference type="GO" id="GO:0016926">
    <property type="term" value="P:protein desumoylation"/>
    <property type="evidence" value="ECO:0007669"/>
    <property type="project" value="TreeGrafter"/>
</dbReference>
<protein>
    <submittedName>
        <fullName evidence="7">Cysteine proteinase</fullName>
    </submittedName>
</protein>
<dbReference type="Gene3D" id="3.40.395.10">
    <property type="entry name" value="Adenoviral Proteinase, Chain A"/>
    <property type="match status" value="1"/>
</dbReference>
<name>A0A4Y7PEA1_9AGAM</name>
<dbReference type="InterPro" id="IPR003653">
    <property type="entry name" value="Peptidase_C48_C"/>
</dbReference>
<evidence type="ECO:0000256" key="1">
    <source>
        <dbReference type="ARBA" id="ARBA00005234"/>
    </source>
</evidence>
<accession>A0A4Y7PEA1</accession>
<dbReference type="Pfam" id="PF02902">
    <property type="entry name" value="Peptidase_C48"/>
    <property type="match status" value="1"/>
</dbReference>
<evidence type="ECO:0000259" key="6">
    <source>
        <dbReference type="PROSITE" id="PS50600"/>
    </source>
</evidence>
<dbReference type="InterPro" id="IPR051947">
    <property type="entry name" value="Sentrin-specific_protease"/>
</dbReference>
<sequence length="208" mass="23135">DLVRLQPGVFLNDELIEAGLRFLTNDLLNVQPWAAGDIFVFSSFFYSKLKGNNAGEPHKNLHRWTKRVNIFEKKYVLVPINEDLHWYLLVVINPGHMLGGSVQTSTMKGKGVGLDAPPNGNGSTSCPATSTLILSMDSLGRRRPKVTKMIESFLQSEATFREFSDCPSNAKGVHIPVPMQPNLCDCGLYLLQNAKTFINNRETIVDSI</sequence>
<keyword evidence="4" id="KW-0833">Ubl conjugation pathway</keyword>